<feature type="transmembrane region" description="Helical" evidence="2">
    <location>
        <begin position="25"/>
        <end position="45"/>
    </location>
</feature>
<organism evidence="3 4">
    <name type="scientific">Evtepia gabavorous</name>
    <dbReference type="NCBI Taxonomy" id="2211183"/>
    <lineage>
        <taxon>Bacteria</taxon>
        <taxon>Bacillati</taxon>
        <taxon>Bacillota</taxon>
        <taxon>Clostridia</taxon>
        <taxon>Eubacteriales</taxon>
        <taxon>Evtepia</taxon>
    </lineage>
</organism>
<dbReference type="RefSeq" id="WP_117142265.1">
    <property type="nucleotide sequence ID" value="NZ_DBEZTF010000237.1"/>
</dbReference>
<keyword evidence="4" id="KW-1185">Reference proteome</keyword>
<evidence type="ECO:0000256" key="1">
    <source>
        <dbReference type="SAM" id="Coils"/>
    </source>
</evidence>
<keyword evidence="1" id="KW-0175">Coiled coil</keyword>
<evidence type="ECO:0000313" key="3">
    <source>
        <dbReference type="EMBL" id="RFT06536.1"/>
    </source>
</evidence>
<sequence>MANLSPLNAKKRRLPHMFQSKKVGLLAKIILLILLAYMIFTLVSVRQKIADANAAVETLTQQVSDQTQTNTELSNAIENRDDPSYVEDIAREKLGLVAPNDRVFNIAD</sequence>
<dbReference type="OrthoDB" id="1863153at2"/>
<proteinExistence type="predicted"/>
<name>A0A3E2B3J4_9FIRM</name>
<dbReference type="Proteomes" id="UP000260649">
    <property type="component" value="Unassembled WGS sequence"/>
</dbReference>
<dbReference type="Pfam" id="PF04977">
    <property type="entry name" value="DivIC"/>
    <property type="match status" value="1"/>
</dbReference>
<dbReference type="AlphaFoldDB" id="A0A3E2B3J4"/>
<keyword evidence="2" id="KW-1133">Transmembrane helix</keyword>
<accession>A0A3E2B3J4</accession>
<evidence type="ECO:0000313" key="4">
    <source>
        <dbReference type="Proteomes" id="UP000260649"/>
    </source>
</evidence>
<reference evidence="3 4" key="1">
    <citation type="submission" date="2018-07" db="EMBL/GenBank/DDBJ databases">
        <title>GABA Modulating Bacteria of the Human Gut Microbiota.</title>
        <authorList>
            <person name="Strandwitz P."/>
            <person name="Kim K.H."/>
            <person name="Terekhova D."/>
            <person name="Liu J.K."/>
            <person name="Sharma A."/>
            <person name="Levering J."/>
            <person name="Mcdonald D."/>
            <person name="Dietrich D."/>
            <person name="Ramadhar T.R."/>
            <person name="Lekbua A."/>
            <person name="Mroue N."/>
            <person name="Liston C."/>
            <person name="Stewart E.J."/>
            <person name="Dubin M.J."/>
            <person name="Zengler K."/>
            <person name="Knight R."/>
            <person name="Gilbert J.A."/>
            <person name="Clardy J."/>
            <person name="Lewis K."/>
        </authorList>
    </citation>
    <scope>NUCLEOTIDE SEQUENCE [LARGE SCALE GENOMIC DNA]</scope>
    <source>
        <strain evidence="3 4">KLE1738</strain>
    </source>
</reference>
<dbReference type="EMBL" id="QQRQ01000009">
    <property type="protein sequence ID" value="RFT06536.1"/>
    <property type="molecule type" value="Genomic_DNA"/>
</dbReference>
<keyword evidence="2" id="KW-0472">Membrane</keyword>
<dbReference type="InterPro" id="IPR007060">
    <property type="entry name" value="FtsL/DivIC"/>
</dbReference>
<comment type="caution">
    <text evidence="3">The sequence shown here is derived from an EMBL/GenBank/DDBJ whole genome shotgun (WGS) entry which is preliminary data.</text>
</comment>
<gene>
    <name evidence="3" type="ORF">DV520_07005</name>
</gene>
<keyword evidence="2" id="KW-0812">Transmembrane</keyword>
<feature type="coiled-coil region" evidence="1">
    <location>
        <begin position="42"/>
        <end position="69"/>
    </location>
</feature>
<protein>
    <submittedName>
        <fullName evidence="3">Septum formation initiator family protein</fullName>
    </submittedName>
</protein>
<evidence type="ECO:0000256" key="2">
    <source>
        <dbReference type="SAM" id="Phobius"/>
    </source>
</evidence>